<protein>
    <recommendedName>
        <fullName evidence="7">Zn(2)-C6 fungal-type domain-containing protein</fullName>
    </recommendedName>
</protein>
<accession>A0A6A5VLE5</accession>
<feature type="region of interest" description="Disordered" evidence="6">
    <location>
        <begin position="81"/>
        <end position="130"/>
    </location>
</feature>
<dbReference type="SUPFAM" id="SSF57701">
    <property type="entry name" value="Zn2/Cys6 DNA-binding domain"/>
    <property type="match status" value="1"/>
</dbReference>
<dbReference type="GO" id="GO:0000981">
    <property type="term" value="F:DNA-binding transcription factor activity, RNA polymerase II-specific"/>
    <property type="evidence" value="ECO:0007669"/>
    <property type="project" value="InterPro"/>
</dbReference>
<evidence type="ECO:0000256" key="3">
    <source>
        <dbReference type="ARBA" id="ARBA00023015"/>
    </source>
</evidence>
<dbReference type="CDD" id="cd00067">
    <property type="entry name" value="GAL4"/>
    <property type="match status" value="1"/>
</dbReference>
<evidence type="ECO:0000259" key="7">
    <source>
        <dbReference type="PROSITE" id="PS50048"/>
    </source>
</evidence>
<feature type="compositionally biased region" description="Polar residues" evidence="6">
    <location>
        <begin position="112"/>
        <end position="130"/>
    </location>
</feature>
<keyword evidence="5" id="KW-0539">Nucleus</keyword>
<proteinExistence type="predicted"/>
<reference evidence="8" key="1">
    <citation type="journal article" date="2020" name="Stud. Mycol.">
        <title>101 Dothideomycetes genomes: a test case for predicting lifestyles and emergence of pathogens.</title>
        <authorList>
            <person name="Haridas S."/>
            <person name="Albert R."/>
            <person name="Binder M."/>
            <person name="Bloem J."/>
            <person name="Labutti K."/>
            <person name="Salamov A."/>
            <person name="Andreopoulos B."/>
            <person name="Baker S."/>
            <person name="Barry K."/>
            <person name="Bills G."/>
            <person name="Bluhm B."/>
            <person name="Cannon C."/>
            <person name="Castanera R."/>
            <person name="Culley D."/>
            <person name="Daum C."/>
            <person name="Ezra D."/>
            <person name="Gonzalez J."/>
            <person name="Henrissat B."/>
            <person name="Kuo A."/>
            <person name="Liang C."/>
            <person name="Lipzen A."/>
            <person name="Lutzoni F."/>
            <person name="Magnuson J."/>
            <person name="Mondo S."/>
            <person name="Nolan M."/>
            <person name="Ohm R."/>
            <person name="Pangilinan J."/>
            <person name="Park H.-J."/>
            <person name="Ramirez L."/>
            <person name="Alfaro M."/>
            <person name="Sun H."/>
            <person name="Tritt A."/>
            <person name="Yoshinaga Y."/>
            <person name="Zwiers L.-H."/>
            <person name="Turgeon B."/>
            <person name="Goodwin S."/>
            <person name="Spatafora J."/>
            <person name="Crous P."/>
            <person name="Grigoriev I."/>
        </authorList>
    </citation>
    <scope>NUCLEOTIDE SEQUENCE</scope>
    <source>
        <strain evidence="8">CBS 107.79</strain>
    </source>
</reference>
<evidence type="ECO:0000313" key="8">
    <source>
        <dbReference type="EMBL" id="KAF1978071.1"/>
    </source>
</evidence>
<dbReference type="PROSITE" id="PS00463">
    <property type="entry name" value="ZN2_CY6_FUNGAL_1"/>
    <property type="match status" value="1"/>
</dbReference>
<keyword evidence="4" id="KW-0804">Transcription</keyword>
<dbReference type="InterPro" id="IPR001138">
    <property type="entry name" value="Zn2Cys6_DnaBD"/>
</dbReference>
<dbReference type="CDD" id="cd12148">
    <property type="entry name" value="fungal_TF_MHR"/>
    <property type="match status" value="1"/>
</dbReference>
<dbReference type="InterPro" id="IPR050815">
    <property type="entry name" value="TF_fung"/>
</dbReference>
<dbReference type="PANTHER" id="PTHR47338:SF3">
    <property type="entry name" value="C6 FINGER DOMAIN TRANSCRIPTION FACTOR DBAA-RELATED"/>
    <property type="match status" value="1"/>
</dbReference>
<comment type="subcellular location">
    <subcellularLocation>
        <location evidence="1">Nucleus</location>
    </subcellularLocation>
</comment>
<feature type="compositionally biased region" description="Basic and acidic residues" evidence="6">
    <location>
        <begin position="81"/>
        <end position="90"/>
    </location>
</feature>
<dbReference type="Proteomes" id="UP000800036">
    <property type="component" value="Unassembled WGS sequence"/>
</dbReference>
<dbReference type="InterPro" id="IPR036864">
    <property type="entry name" value="Zn2-C6_fun-type_DNA-bd_sf"/>
</dbReference>
<evidence type="ECO:0000256" key="6">
    <source>
        <dbReference type="SAM" id="MobiDB-lite"/>
    </source>
</evidence>
<dbReference type="GO" id="GO:0008270">
    <property type="term" value="F:zinc ion binding"/>
    <property type="evidence" value="ECO:0007669"/>
    <property type="project" value="InterPro"/>
</dbReference>
<dbReference type="SMART" id="SM00066">
    <property type="entry name" value="GAL4"/>
    <property type="match status" value="1"/>
</dbReference>
<name>A0A6A5VLE5_9PLEO</name>
<evidence type="ECO:0000256" key="5">
    <source>
        <dbReference type="ARBA" id="ARBA00023242"/>
    </source>
</evidence>
<dbReference type="OrthoDB" id="2328572at2759"/>
<organism evidence="8 9">
    <name type="scientific">Bimuria novae-zelandiae CBS 107.79</name>
    <dbReference type="NCBI Taxonomy" id="1447943"/>
    <lineage>
        <taxon>Eukaryota</taxon>
        <taxon>Fungi</taxon>
        <taxon>Dikarya</taxon>
        <taxon>Ascomycota</taxon>
        <taxon>Pezizomycotina</taxon>
        <taxon>Dothideomycetes</taxon>
        <taxon>Pleosporomycetidae</taxon>
        <taxon>Pleosporales</taxon>
        <taxon>Massarineae</taxon>
        <taxon>Didymosphaeriaceae</taxon>
        <taxon>Bimuria</taxon>
    </lineage>
</organism>
<evidence type="ECO:0000313" key="9">
    <source>
        <dbReference type="Proteomes" id="UP000800036"/>
    </source>
</evidence>
<keyword evidence="9" id="KW-1185">Reference proteome</keyword>
<sequence>MTMSGSSSTNSVPLISISQGQLKRTTCDLCRSRKVACDRNKPECRRCIRSGQQCTYPSTESEVGKLNSALQSLHARLAEAEAKLREKDSSDSSSSTRSRSRSRCYSRASPPLTDSGQPQQDYTMVDGTSGSSGFETLDQSAFYNQTGTFLFDKTCTEPVGSLDMFSANLDANLATDYHYFSRLAGDIMPQTQPAPISYGETSALQPLRPCDYHATQISPESITHLSNSYFNFLPNLMCVRDPSDFHYVFSQSRHQYQALKYAVALSGATILNESNDLQERIYGAARYHLERAELQADESDFFNIEVAQALLLLTKYEMGHIGIARGFVTLGRLVVLLNLMGYECPNTPHELADGDPRVFYGIQPMQLEDSIKAEKIRHLFWVAYCIRCNSAGEMVSLAAPAPVEIRMALYTKDSTVESEQKTFLVDNIAQETAETLEEWSLFALAMRLVVRMQKHHRQTLENVTRTGSADYNYCLSHELLESAISVIFASSSVSDAKTNAGTVMGVLTFIVALSCRISLYKTAALYARKAEFLNTVTDECWRLAASAANAICDVLLQANALDPGQVPAYKEISIFIMPPLAMGAQVLHRVLSGGMKGHDWTSRELRHSLETVCTAMETFRDPVCRFDCYIERCRTFLGNTPLRTRFSADFRSQCGPLAHSKDVMDG</sequence>
<dbReference type="PROSITE" id="PS50048">
    <property type="entry name" value="ZN2_CY6_FUNGAL_2"/>
    <property type="match status" value="1"/>
</dbReference>
<dbReference type="Pfam" id="PF00172">
    <property type="entry name" value="Zn_clus"/>
    <property type="match status" value="1"/>
</dbReference>
<keyword evidence="3" id="KW-0805">Transcription regulation</keyword>
<feature type="domain" description="Zn(2)-C6 fungal-type" evidence="7">
    <location>
        <begin position="26"/>
        <end position="56"/>
    </location>
</feature>
<dbReference type="EMBL" id="ML976661">
    <property type="protein sequence ID" value="KAF1978071.1"/>
    <property type="molecule type" value="Genomic_DNA"/>
</dbReference>
<dbReference type="AlphaFoldDB" id="A0A6A5VLE5"/>
<dbReference type="PANTHER" id="PTHR47338">
    <property type="entry name" value="ZN(II)2CYS6 TRANSCRIPTION FACTOR (EUROFUNG)-RELATED"/>
    <property type="match status" value="1"/>
</dbReference>
<dbReference type="Gene3D" id="4.10.240.10">
    <property type="entry name" value="Zn(2)-C6 fungal-type DNA-binding domain"/>
    <property type="match status" value="1"/>
</dbReference>
<evidence type="ECO:0000256" key="1">
    <source>
        <dbReference type="ARBA" id="ARBA00004123"/>
    </source>
</evidence>
<dbReference type="GO" id="GO:0005634">
    <property type="term" value="C:nucleus"/>
    <property type="evidence" value="ECO:0007669"/>
    <property type="project" value="UniProtKB-SubCell"/>
</dbReference>
<evidence type="ECO:0000256" key="4">
    <source>
        <dbReference type="ARBA" id="ARBA00023163"/>
    </source>
</evidence>
<evidence type="ECO:0000256" key="2">
    <source>
        <dbReference type="ARBA" id="ARBA00022723"/>
    </source>
</evidence>
<keyword evidence="2" id="KW-0479">Metal-binding</keyword>
<gene>
    <name evidence="8" type="ORF">BU23DRAFT_525735</name>
</gene>